<dbReference type="Gene3D" id="1.20.1250.20">
    <property type="entry name" value="MFS general substrate transporter like domains"/>
    <property type="match status" value="1"/>
</dbReference>
<feature type="transmembrane region" description="Helical" evidence="5">
    <location>
        <begin position="64"/>
        <end position="83"/>
    </location>
</feature>
<name>A0A3D8Q6A2_9HELO</name>
<reference evidence="6 7" key="1">
    <citation type="journal article" date="2018" name="IMA Fungus">
        <title>IMA Genome-F 9: Draft genome sequence of Annulohypoxylon stygium, Aspergillus mulundensis, Berkeleyomyces basicola (syn. Thielaviopsis basicola), Ceratocystis smalleyi, two Cercospora beticola strains, Coleophoma cylindrospora, Fusarium fracticaudum, Phialophora cf. hyalina, and Morchella septimelata.</title>
        <authorList>
            <person name="Wingfield B.D."/>
            <person name="Bills G.F."/>
            <person name="Dong Y."/>
            <person name="Huang W."/>
            <person name="Nel W.J."/>
            <person name="Swalarsk-Parry B.S."/>
            <person name="Vaghefi N."/>
            <person name="Wilken P.M."/>
            <person name="An Z."/>
            <person name="de Beer Z.W."/>
            <person name="De Vos L."/>
            <person name="Chen L."/>
            <person name="Duong T.A."/>
            <person name="Gao Y."/>
            <person name="Hammerbacher A."/>
            <person name="Kikkert J.R."/>
            <person name="Li Y."/>
            <person name="Li H."/>
            <person name="Li K."/>
            <person name="Li Q."/>
            <person name="Liu X."/>
            <person name="Ma X."/>
            <person name="Naidoo K."/>
            <person name="Pethybridge S.J."/>
            <person name="Sun J."/>
            <person name="Steenkamp E.T."/>
            <person name="van der Nest M.A."/>
            <person name="van Wyk S."/>
            <person name="Wingfield M.J."/>
            <person name="Xiong C."/>
            <person name="Yue Q."/>
            <person name="Zhang X."/>
        </authorList>
    </citation>
    <scope>NUCLEOTIDE SEQUENCE [LARGE SCALE GENOMIC DNA]</scope>
    <source>
        <strain evidence="6 7">BP5796</strain>
    </source>
</reference>
<evidence type="ECO:0000256" key="1">
    <source>
        <dbReference type="ARBA" id="ARBA00004141"/>
    </source>
</evidence>
<keyword evidence="2 5" id="KW-0812">Transmembrane</keyword>
<feature type="transmembrane region" description="Helical" evidence="5">
    <location>
        <begin position="155"/>
        <end position="174"/>
    </location>
</feature>
<dbReference type="InterPro" id="IPR036259">
    <property type="entry name" value="MFS_trans_sf"/>
</dbReference>
<gene>
    <name evidence="6" type="ORF">BP5796_12789</name>
</gene>
<proteinExistence type="predicted"/>
<keyword evidence="7" id="KW-1185">Reference proteome</keyword>
<evidence type="ECO:0000256" key="3">
    <source>
        <dbReference type="ARBA" id="ARBA00022989"/>
    </source>
</evidence>
<evidence type="ECO:0000313" key="7">
    <source>
        <dbReference type="Proteomes" id="UP000256328"/>
    </source>
</evidence>
<feature type="transmembrane region" description="Helical" evidence="5">
    <location>
        <begin position="31"/>
        <end position="52"/>
    </location>
</feature>
<dbReference type="EMBL" id="PDLN01000023">
    <property type="protein sequence ID" value="RDW57339.1"/>
    <property type="molecule type" value="Genomic_DNA"/>
</dbReference>
<protein>
    <recommendedName>
        <fullName evidence="8">Major facilitator superfamily (MFS) profile domain-containing protein</fullName>
    </recommendedName>
</protein>
<comment type="subcellular location">
    <subcellularLocation>
        <location evidence="1">Membrane</location>
        <topology evidence="1">Multi-pass membrane protein</topology>
    </subcellularLocation>
</comment>
<keyword evidence="4 5" id="KW-0472">Membrane</keyword>
<evidence type="ECO:0000256" key="5">
    <source>
        <dbReference type="SAM" id="Phobius"/>
    </source>
</evidence>
<evidence type="ECO:0008006" key="8">
    <source>
        <dbReference type="Google" id="ProtNLM"/>
    </source>
</evidence>
<accession>A0A3D8Q6A2</accession>
<feature type="transmembrane region" description="Helical" evidence="5">
    <location>
        <begin position="89"/>
        <end position="110"/>
    </location>
</feature>
<keyword evidence="3 5" id="KW-1133">Transmembrane helix</keyword>
<dbReference type="Proteomes" id="UP000256328">
    <property type="component" value="Unassembled WGS sequence"/>
</dbReference>
<sequence length="201" mass="21434">MSGMNIMMLYPEYNFKWDNQTSGIFLSSVNIARTTALVLSLPLATWCFNRFMPSVTGPDSLDILLIRISILAGAIGYIGYALAPTSTLFTLAGIIASLDSISLAVSEAALSKFAGRANMGEVLGALGFLQASARILGPTFANLIYSQTLKGAPNLVFWGFSVILVIAGTTTFAGNPGRRSNISNEEASEEEIYLEGCSSLR</sequence>
<dbReference type="OrthoDB" id="3026777at2759"/>
<dbReference type="GO" id="GO:0022857">
    <property type="term" value="F:transmembrane transporter activity"/>
    <property type="evidence" value="ECO:0007669"/>
    <property type="project" value="TreeGrafter"/>
</dbReference>
<dbReference type="PANTHER" id="PTHR23507:SF1">
    <property type="entry name" value="FI18259P1-RELATED"/>
    <property type="match status" value="1"/>
</dbReference>
<dbReference type="SUPFAM" id="SSF103473">
    <property type="entry name" value="MFS general substrate transporter"/>
    <property type="match status" value="1"/>
</dbReference>
<comment type="caution">
    <text evidence="6">The sequence shown here is derived from an EMBL/GenBank/DDBJ whole genome shotgun (WGS) entry which is preliminary data.</text>
</comment>
<dbReference type="PANTHER" id="PTHR23507">
    <property type="entry name" value="ZGC:174356"/>
    <property type="match status" value="1"/>
</dbReference>
<dbReference type="AlphaFoldDB" id="A0A3D8Q6A2"/>
<organism evidence="6 7">
    <name type="scientific">Coleophoma crateriformis</name>
    <dbReference type="NCBI Taxonomy" id="565419"/>
    <lineage>
        <taxon>Eukaryota</taxon>
        <taxon>Fungi</taxon>
        <taxon>Dikarya</taxon>
        <taxon>Ascomycota</taxon>
        <taxon>Pezizomycotina</taxon>
        <taxon>Leotiomycetes</taxon>
        <taxon>Helotiales</taxon>
        <taxon>Dermateaceae</taxon>
        <taxon>Coleophoma</taxon>
    </lineage>
</organism>
<dbReference type="GO" id="GO:0016020">
    <property type="term" value="C:membrane"/>
    <property type="evidence" value="ECO:0007669"/>
    <property type="project" value="UniProtKB-SubCell"/>
</dbReference>
<evidence type="ECO:0000256" key="4">
    <source>
        <dbReference type="ARBA" id="ARBA00023136"/>
    </source>
</evidence>
<evidence type="ECO:0000256" key="2">
    <source>
        <dbReference type="ARBA" id="ARBA00022692"/>
    </source>
</evidence>
<evidence type="ECO:0000313" key="6">
    <source>
        <dbReference type="EMBL" id="RDW57339.1"/>
    </source>
</evidence>